<evidence type="ECO:0000256" key="1">
    <source>
        <dbReference type="SAM" id="MobiDB-lite"/>
    </source>
</evidence>
<dbReference type="AlphaFoldDB" id="A0A024UHE0"/>
<proteinExistence type="predicted"/>
<protein>
    <recommendedName>
        <fullName evidence="2">PWWP domain-containing protein</fullName>
    </recommendedName>
</protein>
<dbReference type="Gene3D" id="2.30.30.140">
    <property type="match status" value="2"/>
</dbReference>
<dbReference type="GeneID" id="20081124"/>
<organism evidence="3">
    <name type="scientific">Aphanomyces invadans</name>
    <dbReference type="NCBI Taxonomy" id="157072"/>
    <lineage>
        <taxon>Eukaryota</taxon>
        <taxon>Sar</taxon>
        <taxon>Stramenopiles</taxon>
        <taxon>Oomycota</taxon>
        <taxon>Saprolegniomycetes</taxon>
        <taxon>Saprolegniales</taxon>
        <taxon>Verrucalvaceae</taxon>
        <taxon>Aphanomyces</taxon>
    </lineage>
</organism>
<gene>
    <name evidence="3" type="ORF">H310_04074</name>
</gene>
<dbReference type="PROSITE" id="PS50812">
    <property type="entry name" value="PWWP"/>
    <property type="match status" value="1"/>
</dbReference>
<dbReference type="CDD" id="cd05162">
    <property type="entry name" value="PWWP"/>
    <property type="match status" value="1"/>
</dbReference>
<dbReference type="InterPro" id="IPR000313">
    <property type="entry name" value="PWWP_dom"/>
</dbReference>
<dbReference type="VEuPathDB" id="FungiDB:H310_04074"/>
<evidence type="ECO:0000313" key="3">
    <source>
        <dbReference type="EMBL" id="ETW05023.1"/>
    </source>
</evidence>
<feature type="region of interest" description="Disordered" evidence="1">
    <location>
        <begin position="258"/>
        <end position="285"/>
    </location>
</feature>
<dbReference type="OrthoDB" id="64575at2759"/>
<feature type="domain" description="PWWP" evidence="2">
    <location>
        <begin position="132"/>
        <end position="203"/>
    </location>
</feature>
<dbReference type="RefSeq" id="XP_008866463.1">
    <property type="nucleotide sequence ID" value="XM_008868241.1"/>
</dbReference>
<sequence length="425" mass="48715">MAYGGVGWASTDGRLWWPVYLCDPHMLADELHILGKTHHRAVQAHKKKHTPVVYYLGTYEFEAGKAQIKEWFCPEFDHFAQEPSLPERARDDWCRALAEAQRIRVNGVVPYLLPSDLNKRLSQPRRTCPATEGSIIWIYTRGFPWRPCFVLDPMCLTFTGGHEHFHQFVRLAQKEPDTYMLLYFFGNDKVQLRNRSRAEMKAWECPEHDGFLRGIPRTAQSRGELLVAVQSAKQFLQAGCDLNTLVLPGITIHRQPLPRPPCPPLTSDVVPPSPLSKKPKTSKSLQRQQSALDAMTLVTKSSPSPRSSNGIMKILTYPCGMAWAKLPTMWTPIIMCQPDEWRDERARGHGKRYNDDAYFFATRSIRKWRGRVKPWRTPKNGAFAAVLTNVGLHDVYVEAMEYFAQYEKLERVLAVHQSIRALCPT</sequence>
<dbReference type="SUPFAM" id="SSF63748">
    <property type="entry name" value="Tudor/PWWP/MBT"/>
    <property type="match status" value="1"/>
</dbReference>
<name>A0A024UHE0_9STRA</name>
<accession>A0A024UHE0</accession>
<evidence type="ECO:0000259" key="2">
    <source>
        <dbReference type="PROSITE" id="PS50812"/>
    </source>
</evidence>
<reference evidence="3" key="1">
    <citation type="submission" date="2013-12" db="EMBL/GenBank/DDBJ databases">
        <title>The Genome Sequence of Aphanomyces invadans NJM9701.</title>
        <authorList>
            <consortium name="The Broad Institute Genomics Platform"/>
            <person name="Russ C."/>
            <person name="Tyler B."/>
            <person name="van West P."/>
            <person name="Dieguez-Uribeondo J."/>
            <person name="Young S.K."/>
            <person name="Zeng Q."/>
            <person name="Gargeya S."/>
            <person name="Fitzgerald M."/>
            <person name="Abouelleil A."/>
            <person name="Alvarado L."/>
            <person name="Chapman S.B."/>
            <person name="Gainer-Dewar J."/>
            <person name="Goldberg J."/>
            <person name="Griggs A."/>
            <person name="Gujja S."/>
            <person name="Hansen M."/>
            <person name="Howarth C."/>
            <person name="Imamovic A."/>
            <person name="Ireland A."/>
            <person name="Larimer J."/>
            <person name="McCowan C."/>
            <person name="Murphy C."/>
            <person name="Pearson M."/>
            <person name="Poon T.W."/>
            <person name="Priest M."/>
            <person name="Roberts A."/>
            <person name="Saif S."/>
            <person name="Shea T."/>
            <person name="Sykes S."/>
            <person name="Wortman J."/>
            <person name="Nusbaum C."/>
            <person name="Birren B."/>
        </authorList>
    </citation>
    <scope>NUCLEOTIDE SEQUENCE [LARGE SCALE GENOMIC DNA]</scope>
    <source>
        <strain evidence="3">NJM9701</strain>
    </source>
</reference>
<dbReference type="EMBL" id="KI913957">
    <property type="protein sequence ID" value="ETW05023.1"/>
    <property type="molecule type" value="Genomic_DNA"/>
</dbReference>